<proteinExistence type="predicted"/>
<evidence type="ECO:0000313" key="3">
    <source>
        <dbReference type="Proteomes" id="UP001642540"/>
    </source>
</evidence>
<gene>
    <name evidence="2" type="ORF">ODALV1_LOCUS2</name>
</gene>
<comment type="caution">
    <text evidence="2">The sequence shown here is derived from an EMBL/GenBank/DDBJ whole genome shotgun (WGS) entry which is preliminary data.</text>
</comment>
<accession>A0ABP1PN55</accession>
<protein>
    <submittedName>
        <fullName evidence="2">Uncharacterized protein</fullName>
    </submittedName>
</protein>
<name>A0ABP1PN55_9HEXA</name>
<evidence type="ECO:0000256" key="1">
    <source>
        <dbReference type="SAM" id="SignalP"/>
    </source>
</evidence>
<dbReference type="Proteomes" id="UP001642540">
    <property type="component" value="Unassembled WGS sequence"/>
</dbReference>
<sequence length="85" mass="9201">MTSALKFIVAISILACVCNCFVAREQQRRMSRPATPVSDILTAGSDGECTPCSDPCHAFKCCDANYTICSHLQGFCTCSDRPKFG</sequence>
<organism evidence="2 3">
    <name type="scientific">Orchesella dallaii</name>
    <dbReference type="NCBI Taxonomy" id="48710"/>
    <lineage>
        <taxon>Eukaryota</taxon>
        <taxon>Metazoa</taxon>
        <taxon>Ecdysozoa</taxon>
        <taxon>Arthropoda</taxon>
        <taxon>Hexapoda</taxon>
        <taxon>Collembola</taxon>
        <taxon>Entomobryomorpha</taxon>
        <taxon>Entomobryoidea</taxon>
        <taxon>Orchesellidae</taxon>
        <taxon>Orchesellinae</taxon>
        <taxon>Orchesella</taxon>
    </lineage>
</organism>
<keyword evidence="1" id="KW-0732">Signal</keyword>
<feature type="chain" id="PRO_5045863816" evidence="1">
    <location>
        <begin position="21"/>
        <end position="85"/>
    </location>
</feature>
<feature type="signal peptide" evidence="1">
    <location>
        <begin position="1"/>
        <end position="20"/>
    </location>
</feature>
<evidence type="ECO:0000313" key="2">
    <source>
        <dbReference type="EMBL" id="CAL8067889.1"/>
    </source>
</evidence>
<keyword evidence="3" id="KW-1185">Reference proteome</keyword>
<dbReference type="EMBL" id="CAXLJM020000001">
    <property type="protein sequence ID" value="CAL8067889.1"/>
    <property type="molecule type" value="Genomic_DNA"/>
</dbReference>
<reference evidence="2 3" key="1">
    <citation type="submission" date="2024-08" db="EMBL/GenBank/DDBJ databases">
        <authorList>
            <person name="Cucini C."/>
            <person name="Frati F."/>
        </authorList>
    </citation>
    <scope>NUCLEOTIDE SEQUENCE [LARGE SCALE GENOMIC DNA]</scope>
</reference>